<gene>
    <name evidence="12" type="ORF">UX73_C0007G0002</name>
</gene>
<dbReference type="Pfam" id="PF01479">
    <property type="entry name" value="S4"/>
    <property type="match status" value="1"/>
</dbReference>
<dbReference type="GO" id="GO:0005524">
    <property type="term" value="F:ATP binding"/>
    <property type="evidence" value="ECO:0007669"/>
    <property type="project" value="UniProtKB-KW"/>
</dbReference>
<evidence type="ECO:0000313" key="12">
    <source>
        <dbReference type="EMBL" id="KKU51110.1"/>
    </source>
</evidence>
<evidence type="ECO:0000256" key="2">
    <source>
        <dbReference type="ARBA" id="ARBA00022598"/>
    </source>
</evidence>
<protein>
    <recommendedName>
        <fullName evidence="1 8">Tyrosine--tRNA ligase</fullName>
        <ecNumber evidence="1 8">6.1.1.1</ecNumber>
    </recommendedName>
</protein>
<comment type="similarity">
    <text evidence="10">Belongs to the class-I aminoacyl-tRNA synthetase family.</text>
</comment>
<keyword evidence="2 10" id="KW-0436">Ligase</keyword>
<evidence type="ECO:0000256" key="9">
    <source>
        <dbReference type="PROSITE-ProRule" id="PRU00182"/>
    </source>
</evidence>
<dbReference type="InterPro" id="IPR036986">
    <property type="entry name" value="S4_RNA-bd_sf"/>
</dbReference>
<accession>A0A0G1U0H3</accession>
<dbReference type="InterPro" id="IPR001412">
    <property type="entry name" value="aa-tRNA-synth_I_CS"/>
</dbReference>
<dbReference type="PROSITE" id="PS00178">
    <property type="entry name" value="AA_TRNA_LIGASE_I"/>
    <property type="match status" value="1"/>
</dbReference>
<organism evidence="12 13">
    <name type="scientific">candidate division WWE3 bacterium GW2011_GWC1_47_10</name>
    <dbReference type="NCBI Taxonomy" id="1619122"/>
    <lineage>
        <taxon>Bacteria</taxon>
        <taxon>Katanobacteria</taxon>
    </lineage>
</organism>
<dbReference type="Pfam" id="PF00579">
    <property type="entry name" value="tRNA-synt_1b"/>
    <property type="match status" value="1"/>
</dbReference>
<dbReference type="EMBL" id="LCNH01000007">
    <property type="protein sequence ID" value="KKU51110.1"/>
    <property type="molecule type" value="Genomic_DNA"/>
</dbReference>
<dbReference type="AlphaFoldDB" id="A0A0G1U0H3"/>
<dbReference type="InterPro" id="IPR002942">
    <property type="entry name" value="S4_RNA-bd"/>
</dbReference>
<dbReference type="Gene3D" id="3.10.290.10">
    <property type="entry name" value="RNA-binding S4 domain"/>
    <property type="match status" value="1"/>
</dbReference>
<dbReference type="PATRIC" id="fig|1619122.3.peg.162"/>
<dbReference type="PROSITE" id="PS50889">
    <property type="entry name" value="S4"/>
    <property type="match status" value="1"/>
</dbReference>
<evidence type="ECO:0000256" key="5">
    <source>
        <dbReference type="ARBA" id="ARBA00022917"/>
    </source>
</evidence>
<dbReference type="Gene3D" id="3.40.50.620">
    <property type="entry name" value="HUPs"/>
    <property type="match status" value="1"/>
</dbReference>
<dbReference type="Proteomes" id="UP000034873">
    <property type="component" value="Unassembled WGS sequence"/>
</dbReference>
<sequence length="402" mass="44578">MSKIITDEKIVDGVLTRHVAEIFPSRELLKKKLVQGKKIRLYLGVDPTGELLHVGHLAPLRKLAQFQQLGHEVILLIGDFTGRIGDPTDKSQTRKQLTEAEIGHNVSTYKKQVEKVLDFGGENPVKVMYNSTWLAKLTFVDVVNLAANFTVQQMLERDMFQNRIKENKPISLHEFLYPLMQGYDSVAMDVDLEVGGTDQTFNMLAGRTLLRKLKNKDKFVLTLELLEDNRGRKIGKTEGNVIAIASGNPQDLYGGIMSLGDDTIANAFTACTTLSLEEIEKIKTGLTKENPMTYKKLLAYTLVAELYSKESAQKAQEEFERLVQEGEPTEITTATLKAPNATTVFEFLKTAVPGQSSAEAKRLIAQGGVEINGGKVTNAAALINLKSGNIVKIGKRRFIKIL</sequence>
<dbReference type="NCBIfam" id="TIGR00234">
    <property type="entry name" value="tyrS"/>
    <property type="match status" value="1"/>
</dbReference>
<keyword evidence="9" id="KW-0694">RNA-binding</keyword>
<feature type="domain" description="RNA-binding S4" evidence="11">
    <location>
        <begin position="342"/>
        <end position="400"/>
    </location>
</feature>
<evidence type="ECO:0000256" key="8">
    <source>
        <dbReference type="NCBIfam" id="TIGR00234"/>
    </source>
</evidence>
<dbReference type="STRING" id="1619122.UX73_C0007G0002"/>
<dbReference type="GO" id="GO:0003723">
    <property type="term" value="F:RNA binding"/>
    <property type="evidence" value="ECO:0007669"/>
    <property type="project" value="UniProtKB-KW"/>
</dbReference>
<proteinExistence type="inferred from homology"/>
<dbReference type="GO" id="GO:0006437">
    <property type="term" value="P:tyrosyl-tRNA aminoacylation"/>
    <property type="evidence" value="ECO:0007669"/>
    <property type="project" value="UniProtKB-UniRule"/>
</dbReference>
<comment type="catalytic activity">
    <reaction evidence="7">
        <text>tRNA(Tyr) + L-tyrosine + ATP = L-tyrosyl-tRNA(Tyr) + AMP + diphosphate + H(+)</text>
        <dbReference type="Rhea" id="RHEA:10220"/>
        <dbReference type="Rhea" id="RHEA-COMP:9706"/>
        <dbReference type="Rhea" id="RHEA-COMP:9707"/>
        <dbReference type="ChEBI" id="CHEBI:15378"/>
        <dbReference type="ChEBI" id="CHEBI:30616"/>
        <dbReference type="ChEBI" id="CHEBI:33019"/>
        <dbReference type="ChEBI" id="CHEBI:58315"/>
        <dbReference type="ChEBI" id="CHEBI:78442"/>
        <dbReference type="ChEBI" id="CHEBI:78536"/>
        <dbReference type="ChEBI" id="CHEBI:456215"/>
        <dbReference type="EC" id="6.1.1.1"/>
    </reaction>
</comment>
<dbReference type="GO" id="GO:0005829">
    <property type="term" value="C:cytosol"/>
    <property type="evidence" value="ECO:0007669"/>
    <property type="project" value="TreeGrafter"/>
</dbReference>
<dbReference type="PANTHER" id="PTHR11766:SF1">
    <property type="entry name" value="TYROSINE--TRNA LIGASE"/>
    <property type="match status" value="1"/>
</dbReference>
<keyword evidence="5 10" id="KW-0648">Protein biosynthesis</keyword>
<dbReference type="CDD" id="cd00805">
    <property type="entry name" value="TyrRS_core"/>
    <property type="match status" value="1"/>
</dbReference>
<dbReference type="InterPro" id="IPR002305">
    <property type="entry name" value="aa-tRNA-synth_Ic"/>
</dbReference>
<evidence type="ECO:0000256" key="7">
    <source>
        <dbReference type="ARBA" id="ARBA00048248"/>
    </source>
</evidence>
<dbReference type="GO" id="GO:0004831">
    <property type="term" value="F:tyrosine-tRNA ligase activity"/>
    <property type="evidence" value="ECO:0007669"/>
    <property type="project" value="UniProtKB-UniRule"/>
</dbReference>
<dbReference type="PANTHER" id="PTHR11766">
    <property type="entry name" value="TYROSYL-TRNA SYNTHETASE"/>
    <property type="match status" value="1"/>
</dbReference>
<keyword evidence="3 10" id="KW-0547">Nucleotide-binding</keyword>
<dbReference type="SUPFAM" id="SSF52374">
    <property type="entry name" value="Nucleotidylyl transferase"/>
    <property type="match status" value="1"/>
</dbReference>
<comment type="caution">
    <text evidence="12">The sequence shown here is derived from an EMBL/GenBank/DDBJ whole genome shotgun (WGS) entry which is preliminary data.</text>
</comment>
<dbReference type="SMART" id="SM00363">
    <property type="entry name" value="S4"/>
    <property type="match status" value="1"/>
</dbReference>
<evidence type="ECO:0000256" key="4">
    <source>
        <dbReference type="ARBA" id="ARBA00022840"/>
    </source>
</evidence>
<dbReference type="PRINTS" id="PR01040">
    <property type="entry name" value="TRNASYNTHTYR"/>
</dbReference>
<dbReference type="EC" id="6.1.1.1" evidence="1 8"/>
<name>A0A0G1U0H3_UNCKA</name>
<dbReference type="SUPFAM" id="SSF55174">
    <property type="entry name" value="Alpha-L RNA-binding motif"/>
    <property type="match status" value="1"/>
</dbReference>
<keyword evidence="4 10" id="KW-0067">ATP-binding</keyword>
<dbReference type="Gene3D" id="1.10.240.10">
    <property type="entry name" value="Tyrosyl-Transfer RNA Synthetase"/>
    <property type="match status" value="1"/>
</dbReference>
<evidence type="ECO:0000259" key="11">
    <source>
        <dbReference type="SMART" id="SM00363"/>
    </source>
</evidence>
<reference evidence="12 13" key="1">
    <citation type="journal article" date="2015" name="Nature">
        <title>rRNA introns, odd ribosomes, and small enigmatic genomes across a large radiation of phyla.</title>
        <authorList>
            <person name="Brown C.T."/>
            <person name="Hug L.A."/>
            <person name="Thomas B.C."/>
            <person name="Sharon I."/>
            <person name="Castelle C.J."/>
            <person name="Singh A."/>
            <person name="Wilkins M.J."/>
            <person name="Williams K.H."/>
            <person name="Banfield J.F."/>
        </authorList>
    </citation>
    <scope>NUCLEOTIDE SEQUENCE [LARGE SCALE GENOMIC DNA]</scope>
</reference>
<evidence type="ECO:0000256" key="6">
    <source>
        <dbReference type="ARBA" id="ARBA00023146"/>
    </source>
</evidence>
<evidence type="ECO:0000256" key="10">
    <source>
        <dbReference type="RuleBase" id="RU363036"/>
    </source>
</evidence>
<keyword evidence="6 10" id="KW-0030">Aminoacyl-tRNA synthetase</keyword>
<dbReference type="InterPro" id="IPR014729">
    <property type="entry name" value="Rossmann-like_a/b/a_fold"/>
</dbReference>
<dbReference type="InterPro" id="IPR024088">
    <property type="entry name" value="Tyr-tRNA-ligase_bac-type"/>
</dbReference>
<evidence type="ECO:0000313" key="13">
    <source>
        <dbReference type="Proteomes" id="UP000034873"/>
    </source>
</evidence>
<evidence type="ECO:0000256" key="3">
    <source>
        <dbReference type="ARBA" id="ARBA00022741"/>
    </source>
</evidence>
<dbReference type="CDD" id="cd00165">
    <property type="entry name" value="S4"/>
    <property type="match status" value="1"/>
</dbReference>
<dbReference type="InterPro" id="IPR002307">
    <property type="entry name" value="Tyr-tRNA-ligase"/>
</dbReference>
<evidence type="ECO:0000256" key="1">
    <source>
        <dbReference type="ARBA" id="ARBA00013160"/>
    </source>
</evidence>